<dbReference type="InterPro" id="IPR000182">
    <property type="entry name" value="GNAT_dom"/>
</dbReference>
<evidence type="ECO:0000313" key="3">
    <source>
        <dbReference type="Proteomes" id="UP001519342"/>
    </source>
</evidence>
<dbReference type="InterPro" id="IPR016181">
    <property type="entry name" value="Acyl_CoA_acyltransferase"/>
</dbReference>
<dbReference type="CDD" id="cd04301">
    <property type="entry name" value="NAT_SF"/>
    <property type="match status" value="1"/>
</dbReference>
<sequence length="155" mass="17996">MVKFEKMTINDLKEHLVLQRRAFLPLLAKYQDGNFSPANITEAEMKKRIENSQGIYLKIILDSLDVGGIYAYTLNNGRNEMYLSTIYISNNMQGCGLAQESIKHLEEMCIGIKTWWLEVPEGENKNIHIYEKLGYQYTGKKIIINEKLTLLLYKK</sequence>
<gene>
    <name evidence="2" type="ORF">J2Z76_001235</name>
</gene>
<evidence type="ECO:0000313" key="2">
    <source>
        <dbReference type="EMBL" id="MBP1925376.1"/>
    </source>
</evidence>
<dbReference type="Pfam" id="PF00583">
    <property type="entry name" value="Acetyltransf_1"/>
    <property type="match status" value="1"/>
</dbReference>
<feature type="domain" description="N-acetyltransferase" evidence="1">
    <location>
        <begin position="2"/>
        <end position="155"/>
    </location>
</feature>
<dbReference type="Gene3D" id="3.40.630.30">
    <property type="match status" value="1"/>
</dbReference>
<dbReference type="Proteomes" id="UP001519342">
    <property type="component" value="Unassembled WGS sequence"/>
</dbReference>
<comment type="caution">
    <text evidence="2">The sequence shown here is derived from an EMBL/GenBank/DDBJ whole genome shotgun (WGS) entry which is preliminary data.</text>
</comment>
<proteinExistence type="predicted"/>
<dbReference type="EMBL" id="JAGGKS010000003">
    <property type="protein sequence ID" value="MBP1925376.1"/>
    <property type="molecule type" value="Genomic_DNA"/>
</dbReference>
<name>A0ABS4GCF2_9FIRM</name>
<dbReference type="SUPFAM" id="SSF55729">
    <property type="entry name" value="Acyl-CoA N-acyltransferases (Nat)"/>
    <property type="match status" value="1"/>
</dbReference>
<protein>
    <submittedName>
        <fullName evidence="2">Ribosomal protein S18 acetylase RimI-like enzyme</fullName>
    </submittedName>
</protein>
<dbReference type="RefSeq" id="WP_209511122.1">
    <property type="nucleotide sequence ID" value="NZ_JAGGKS010000003.1"/>
</dbReference>
<dbReference type="PROSITE" id="PS51186">
    <property type="entry name" value="GNAT"/>
    <property type="match status" value="1"/>
</dbReference>
<evidence type="ECO:0000259" key="1">
    <source>
        <dbReference type="PROSITE" id="PS51186"/>
    </source>
</evidence>
<keyword evidence="3" id="KW-1185">Reference proteome</keyword>
<accession>A0ABS4GCF2</accession>
<reference evidence="2 3" key="1">
    <citation type="submission" date="2021-03" db="EMBL/GenBank/DDBJ databases">
        <title>Genomic Encyclopedia of Type Strains, Phase IV (KMG-IV): sequencing the most valuable type-strain genomes for metagenomic binning, comparative biology and taxonomic classification.</title>
        <authorList>
            <person name="Goeker M."/>
        </authorList>
    </citation>
    <scope>NUCLEOTIDE SEQUENCE [LARGE SCALE GENOMIC DNA]</scope>
    <source>
        <strain evidence="2 3">DSM 24004</strain>
    </source>
</reference>
<organism evidence="2 3">
    <name type="scientific">Sedimentibacter acidaminivorans</name>
    <dbReference type="NCBI Taxonomy" id="913099"/>
    <lineage>
        <taxon>Bacteria</taxon>
        <taxon>Bacillati</taxon>
        <taxon>Bacillota</taxon>
        <taxon>Tissierellia</taxon>
        <taxon>Sedimentibacter</taxon>
    </lineage>
</organism>